<dbReference type="EMBL" id="CAIX01000029">
    <property type="protein sequence ID" value="CCI42097.1"/>
    <property type="molecule type" value="Genomic_DNA"/>
</dbReference>
<keyword evidence="2" id="KW-1185">Reference proteome</keyword>
<dbReference type="Proteomes" id="UP000053237">
    <property type="component" value="Unassembled WGS sequence"/>
</dbReference>
<reference evidence="1 2" key="1">
    <citation type="submission" date="2012-05" db="EMBL/GenBank/DDBJ databases">
        <title>Recombination and specialization in a pathogen metapopulation.</title>
        <authorList>
            <person name="Gardiner A."/>
            <person name="Kemen E."/>
            <person name="Schultz-Larsen T."/>
            <person name="MacLean D."/>
            <person name="Van Oosterhout C."/>
            <person name="Jones J.D.G."/>
        </authorList>
    </citation>
    <scope>NUCLEOTIDE SEQUENCE [LARGE SCALE GENOMIC DNA]</scope>
    <source>
        <strain evidence="1 2">Ac Nc2</strain>
    </source>
</reference>
<protein>
    <submittedName>
        <fullName evidence="1">Uncharacterized protein</fullName>
    </submittedName>
</protein>
<proteinExistence type="predicted"/>
<dbReference type="InParanoid" id="A0A024G5Q9"/>
<sequence>MAFHPIQAQQTLSERSHLIDFAFHCKNRSLERIGWSKWYLTNFDAARFWSRLQKTSVSLNSIAIFLECVRSIVSYQEFDVLMHESSPCYMNHPSATTRVQALATLSGKT</sequence>
<accession>A0A024G5Q9</accession>
<evidence type="ECO:0000313" key="1">
    <source>
        <dbReference type="EMBL" id="CCI42097.1"/>
    </source>
</evidence>
<comment type="caution">
    <text evidence="1">The sequence shown here is derived from an EMBL/GenBank/DDBJ whole genome shotgun (WGS) entry which is preliminary data.</text>
</comment>
<evidence type="ECO:0000313" key="2">
    <source>
        <dbReference type="Proteomes" id="UP000053237"/>
    </source>
</evidence>
<dbReference type="AlphaFoldDB" id="A0A024G5Q9"/>
<name>A0A024G5Q9_9STRA</name>
<organism evidence="1 2">
    <name type="scientific">Albugo candida</name>
    <dbReference type="NCBI Taxonomy" id="65357"/>
    <lineage>
        <taxon>Eukaryota</taxon>
        <taxon>Sar</taxon>
        <taxon>Stramenopiles</taxon>
        <taxon>Oomycota</taxon>
        <taxon>Peronosporomycetes</taxon>
        <taxon>Albuginales</taxon>
        <taxon>Albuginaceae</taxon>
        <taxon>Albugo</taxon>
    </lineage>
</organism>
<gene>
    <name evidence="1" type="ORF">BN9_028810</name>
</gene>